<dbReference type="Proteomes" id="UP001360560">
    <property type="component" value="Unassembled WGS sequence"/>
</dbReference>
<dbReference type="PROSITE" id="PS00028">
    <property type="entry name" value="ZINC_FINGER_C2H2_1"/>
    <property type="match status" value="1"/>
</dbReference>
<proteinExistence type="predicted"/>
<sequence length="126" mass="15387">MVSSQIRSKHFQRLRLTHFVCPDCVYESTNQASLIIHLQEKHHDNIICPNFQCGQKFDKISQCFSHLNSRHRREGNFKQYQFMLIKCCNNPHSRLFNYNGYKYNPTEEFYFEFHSEDYLRNFFGYR</sequence>
<evidence type="ECO:0000313" key="3">
    <source>
        <dbReference type="Proteomes" id="UP001360560"/>
    </source>
</evidence>
<dbReference type="InterPro" id="IPR013087">
    <property type="entry name" value="Znf_C2H2_type"/>
</dbReference>
<dbReference type="EMBL" id="BTFZ01000011">
    <property type="protein sequence ID" value="GMM36288.1"/>
    <property type="molecule type" value="Genomic_DNA"/>
</dbReference>
<dbReference type="AlphaFoldDB" id="A0AAV5QN25"/>
<evidence type="ECO:0000259" key="1">
    <source>
        <dbReference type="PROSITE" id="PS00028"/>
    </source>
</evidence>
<gene>
    <name evidence="2" type="ORF">DASC09_036130</name>
</gene>
<accession>A0AAV5QN25</accession>
<comment type="caution">
    <text evidence="2">The sequence shown here is derived from an EMBL/GenBank/DDBJ whole genome shotgun (WGS) entry which is preliminary data.</text>
</comment>
<evidence type="ECO:0000313" key="2">
    <source>
        <dbReference type="EMBL" id="GMM36288.1"/>
    </source>
</evidence>
<reference evidence="2 3" key="1">
    <citation type="journal article" date="2023" name="Elife">
        <title>Identification of key yeast species and microbe-microbe interactions impacting larval growth of Drosophila in the wild.</title>
        <authorList>
            <person name="Mure A."/>
            <person name="Sugiura Y."/>
            <person name="Maeda R."/>
            <person name="Honda K."/>
            <person name="Sakurai N."/>
            <person name="Takahashi Y."/>
            <person name="Watada M."/>
            <person name="Katoh T."/>
            <person name="Gotoh A."/>
            <person name="Gotoh Y."/>
            <person name="Taniguchi I."/>
            <person name="Nakamura K."/>
            <person name="Hayashi T."/>
            <person name="Katayama T."/>
            <person name="Uemura T."/>
            <person name="Hattori Y."/>
        </authorList>
    </citation>
    <scope>NUCLEOTIDE SEQUENCE [LARGE SCALE GENOMIC DNA]</scope>
    <source>
        <strain evidence="2 3">SC-9</strain>
    </source>
</reference>
<dbReference type="SMART" id="SM00355">
    <property type="entry name" value="ZnF_C2H2"/>
    <property type="match status" value="2"/>
</dbReference>
<dbReference type="RefSeq" id="XP_064853284.1">
    <property type="nucleotide sequence ID" value="XM_064997212.1"/>
</dbReference>
<feature type="domain" description="C2H2-type" evidence="1">
    <location>
        <begin position="48"/>
        <end position="71"/>
    </location>
</feature>
<name>A0AAV5QN25_9ASCO</name>
<protein>
    <recommendedName>
        <fullName evidence="1">C2H2-type domain-containing protein</fullName>
    </recommendedName>
</protein>
<keyword evidence="3" id="KW-1185">Reference proteome</keyword>
<organism evidence="2 3">
    <name type="scientific">Saccharomycopsis crataegensis</name>
    <dbReference type="NCBI Taxonomy" id="43959"/>
    <lineage>
        <taxon>Eukaryota</taxon>
        <taxon>Fungi</taxon>
        <taxon>Dikarya</taxon>
        <taxon>Ascomycota</taxon>
        <taxon>Saccharomycotina</taxon>
        <taxon>Saccharomycetes</taxon>
        <taxon>Saccharomycopsidaceae</taxon>
        <taxon>Saccharomycopsis</taxon>
    </lineage>
</organism>
<dbReference type="GeneID" id="90074263"/>